<dbReference type="InterPro" id="IPR043198">
    <property type="entry name" value="Cyclin/Ssn8"/>
</dbReference>
<reference evidence="7" key="1">
    <citation type="journal article" date="2021" name="Nat. Commun.">
        <title>Genomic analyses provide insights into spinach domestication and the genetic basis of agronomic traits.</title>
        <authorList>
            <person name="Cai X."/>
            <person name="Sun X."/>
            <person name="Xu C."/>
            <person name="Sun H."/>
            <person name="Wang X."/>
            <person name="Ge C."/>
            <person name="Zhang Z."/>
            <person name="Wang Q."/>
            <person name="Fei Z."/>
            <person name="Jiao C."/>
            <person name="Wang Q."/>
        </authorList>
    </citation>
    <scope>NUCLEOTIDE SEQUENCE [LARGE SCALE GENOMIC DNA]</scope>
    <source>
        <strain evidence="7">cv. Varoflay</strain>
    </source>
</reference>
<dbReference type="GeneID" id="110792270"/>
<name>A0A9R0INR2_SPIOL</name>
<dbReference type="Pfam" id="PF21797">
    <property type="entry name" value="CycT2-like_C"/>
    <property type="match status" value="1"/>
</dbReference>
<dbReference type="InterPro" id="IPR036915">
    <property type="entry name" value="Cyclin-like_sf"/>
</dbReference>
<proteinExistence type="inferred from homology"/>
<dbReference type="InterPro" id="IPR013763">
    <property type="entry name" value="Cyclin-like_dom"/>
</dbReference>
<evidence type="ECO:0000256" key="2">
    <source>
        <dbReference type="ARBA" id="ARBA00023127"/>
    </source>
</evidence>
<keyword evidence="3" id="KW-0131">Cell cycle</keyword>
<evidence type="ECO:0000313" key="8">
    <source>
        <dbReference type="RefSeq" id="XP_021852779.1"/>
    </source>
</evidence>
<evidence type="ECO:0000256" key="3">
    <source>
        <dbReference type="ARBA" id="ARBA00023306"/>
    </source>
</evidence>
<evidence type="ECO:0000259" key="6">
    <source>
        <dbReference type="SMART" id="SM00385"/>
    </source>
</evidence>
<protein>
    <submittedName>
        <fullName evidence="8">Cyclin-T1-3</fullName>
    </submittedName>
</protein>
<sequence length="434" mass="48875">MAVNTSQHGNNASCEGKDFPAYLHLGTRGWYFTKDEIDNYSPSRKDGVDRARESSLRKLYCSFLKDLGMKLRVSPVTTATATMFCHRFYMRQSHVKNDWQTVATACMFLASKAEDNLRPLRDVVLVAYELIYKWDPSATERIKQREVYYKQKELILVAENLLLVTIDFDMGIQHPFKPLVGALKRLKISNNDVAKAAWNLVNEWLRTTLCLQYKPHYIAAASLSVAAKLLNFKLPMIDGKIWWLQFDVSPKQLEEVTQQMLRYFKHDEKQKVPQVSNDVIKAPSLKVEKATTTSQSAQSSLTVGSDLGTNPALVAGREQNSQSYKCGMKGTNQVMAKAASEYQSSDCCSGISSVIDCDSVDTSSKTANVDDALGKIDVDRLKGAFQRTRRVKFTKNKVVVAGQSELESDLFIESELEKGVELEYMAAVKRQKVL</sequence>
<dbReference type="GO" id="GO:0061575">
    <property type="term" value="F:cyclin-dependent protein serine/threonine kinase activator activity"/>
    <property type="evidence" value="ECO:0000318"/>
    <property type="project" value="GO_Central"/>
</dbReference>
<dbReference type="PANTHER" id="PTHR10026">
    <property type="entry name" value="CYCLIN"/>
    <property type="match status" value="1"/>
</dbReference>
<dbReference type="SMART" id="SM00385">
    <property type="entry name" value="CYCLIN"/>
    <property type="match status" value="2"/>
</dbReference>
<dbReference type="GO" id="GO:0005634">
    <property type="term" value="C:nucleus"/>
    <property type="evidence" value="ECO:0000318"/>
    <property type="project" value="GO_Central"/>
</dbReference>
<gene>
    <name evidence="8" type="primary">LOC110792270</name>
</gene>
<keyword evidence="2 5" id="KW-0195">Cyclin</keyword>
<dbReference type="Gene3D" id="1.10.472.10">
    <property type="entry name" value="Cyclin-like"/>
    <property type="match status" value="2"/>
</dbReference>
<feature type="domain" description="Cyclin-like" evidence="6">
    <location>
        <begin position="62"/>
        <end position="164"/>
    </location>
</feature>
<dbReference type="OrthoDB" id="10264655at2759"/>
<dbReference type="GO" id="GO:0045944">
    <property type="term" value="P:positive regulation of transcription by RNA polymerase II"/>
    <property type="evidence" value="ECO:0000318"/>
    <property type="project" value="GO_Central"/>
</dbReference>
<dbReference type="SUPFAM" id="SSF47954">
    <property type="entry name" value="Cyclin-like"/>
    <property type="match status" value="2"/>
</dbReference>
<evidence type="ECO:0000256" key="4">
    <source>
        <dbReference type="ARBA" id="ARBA00061204"/>
    </source>
</evidence>
<dbReference type="Pfam" id="PF00134">
    <property type="entry name" value="Cyclin_N"/>
    <property type="match status" value="1"/>
</dbReference>
<keyword evidence="1" id="KW-0132">Cell division</keyword>
<dbReference type="RefSeq" id="XP_021852779.1">
    <property type="nucleotide sequence ID" value="XM_021997087.2"/>
</dbReference>
<evidence type="ECO:0000256" key="5">
    <source>
        <dbReference type="RuleBase" id="RU000383"/>
    </source>
</evidence>
<evidence type="ECO:0000313" key="7">
    <source>
        <dbReference type="Proteomes" id="UP000813463"/>
    </source>
</evidence>
<dbReference type="AlphaFoldDB" id="A0A9R0INR2"/>
<keyword evidence="7" id="KW-1185">Reference proteome</keyword>
<dbReference type="GO" id="GO:0008024">
    <property type="term" value="C:cyclin/CDK positive transcription elongation factor complex"/>
    <property type="evidence" value="ECO:0000318"/>
    <property type="project" value="GO_Central"/>
</dbReference>
<evidence type="ECO:0000256" key="1">
    <source>
        <dbReference type="ARBA" id="ARBA00022618"/>
    </source>
</evidence>
<dbReference type="KEGG" id="soe:110792270"/>
<dbReference type="InterPro" id="IPR006671">
    <property type="entry name" value="Cyclin_N"/>
</dbReference>
<comment type="similarity">
    <text evidence="4">Belongs to the cyclin family. Cyclin T subfamily.</text>
</comment>
<dbReference type="GO" id="GO:0032786">
    <property type="term" value="P:positive regulation of DNA-templated transcription, elongation"/>
    <property type="evidence" value="ECO:0000318"/>
    <property type="project" value="GO_Central"/>
</dbReference>
<dbReference type="Proteomes" id="UP000813463">
    <property type="component" value="Chromosome 2"/>
</dbReference>
<feature type="domain" description="Cyclin-like" evidence="6">
    <location>
        <begin position="177"/>
        <end position="262"/>
    </location>
</feature>
<accession>A0A9R0INR2</accession>
<organism evidence="7 8">
    <name type="scientific">Spinacia oleracea</name>
    <name type="common">Spinach</name>
    <dbReference type="NCBI Taxonomy" id="3562"/>
    <lineage>
        <taxon>Eukaryota</taxon>
        <taxon>Viridiplantae</taxon>
        <taxon>Streptophyta</taxon>
        <taxon>Embryophyta</taxon>
        <taxon>Tracheophyta</taxon>
        <taxon>Spermatophyta</taxon>
        <taxon>Magnoliopsida</taxon>
        <taxon>eudicotyledons</taxon>
        <taxon>Gunneridae</taxon>
        <taxon>Pentapetalae</taxon>
        <taxon>Caryophyllales</taxon>
        <taxon>Chenopodiaceae</taxon>
        <taxon>Chenopodioideae</taxon>
        <taxon>Anserineae</taxon>
        <taxon>Spinacia</taxon>
    </lineage>
</organism>
<reference evidence="8" key="2">
    <citation type="submission" date="2025-08" db="UniProtKB">
        <authorList>
            <consortium name="RefSeq"/>
        </authorList>
    </citation>
    <scope>IDENTIFICATION</scope>
    <source>
        <tissue evidence="8">Leaf</tissue>
    </source>
</reference>
<dbReference type="FunFam" id="1.10.472.10:FF:000081">
    <property type="entry name" value="Cyclin family protein"/>
    <property type="match status" value="1"/>
</dbReference>
<dbReference type="GO" id="GO:0051301">
    <property type="term" value="P:cell division"/>
    <property type="evidence" value="ECO:0007669"/>
    <property type="project" value="UniProtKB-KW"/>
</dbReference>